<comment type="caution">
    <text evidence="9">The sequence shown here is derived from an EMBL/GenBank/DDBJ whole genome shotgun (WGS) entry which is preliminary data.</text>
</comment>
<gene>
    <name evidence="9" type="ORF">ESB13_02505</name>
</gene>
<evidence type="ECO:0000256" key="3">
    <source>
        <dbReference type="ARBA" id="ARBA00022452"/>
    </source>
</evidence>
<comment type="subcellular location">
    <subcellularLocation>
        <location evidence="1 7">Cell outer membrane</location>
        <topology evidence="1 7">Multi-pass membrane protein</topology>
    </subcellularLocation>
</comment>
<evidence type="ECO:0000313" key="9">
    <source>
        <dbReference type="EMBL" id="RXK85706.1"/>
    </source>
</evidence>
<keyword evidence="3 7" id="KW-1134">Transmembrane beta strand</keyword>
<feature type="domain" description="TonB-dependent receptor plug" evidence="8">
    <location>
        <begin position="266"/>
        <end position="402"/>
    </location>
</feature>
<name>A0A4V1MAF6_9BACT</name>
<dbReference type="Pfam" id="PF13715">
    <property type="entry name" value="CarbopepD_reg_2"/>
    <property type="match status" value="1"/>
</dbReference>
<keyword evidence="5 7" id="KW-0472">Membrane</keyword>
<proteinExistence type="inferred from homology"/>
<dbReference type="Pfam" id="PF07715">
    <property type="entry name" value="Plug"/>
    <property type="match status" value="1"/>
</dbReference>
<accession>A0A4V1MAF6</accession>
<dbReference type="NCBIfam" id="TIGR04057">
    <property type="entry name" value="SusC_RagA_signa"/>
    <property type="match status" value="1"/>
</dbReference>
<sequence length="1171" mass="129208">MAACYVTNANQYHIVDFQNYYKSMRFYFYGVACNRFAPKPLPVVHEDHSSRVLRRKLLMIMKLTSLLLLVACLNVCAKGIGQKVSFTGRNVPVEQVFSAIEKQTGYVVFFDYASLGGVKNVTVSVKDAGITELLRACFKDESIDFSIQGRNILISRKQQAEGFVPPPPPVDLKGKVIDSLGNPLPGATIMFKGSKKGIQADEKGEFTLKGIGEETPLVISYTGFETRELKTPKNTATTFYVILKASSNPLDETVVQAYGTVSKRYNVGSIAKIGREEIQSQPVMNPLAALEGRVPGLLVTTQSGIPGAMMKVQVRGQNTIGSSPMSPTARTPDNPLFIIDGVPFAPQNNAFDLLQNITYNNGNYGGGLSPFGNINPADIESIEVLKDADATAIYGARGANGVIIISTRKANVGKVTMNGNISSGFSRVSRTMPMMNTEQYLQMRRQAFANDKATPGLNTWDSYAPDLLLFDQNKHTDFMKDLFGGTATTLSASLFLSGGSPTNSFSLSAGYDKESNYFPGTFLHDRMSINSGLHHSSSDRRFSADFTTGYSYSRNALPGNPSITSAFTLTPNFPDLLNPDGSLIWDYKGTAYSSIISGFTNPYAYLKQKSDVGSQNLLTNLALSYRLLPGLTLRSNMGYNLFTSNEYRIYPIASQDPFSYYLRGVANKANSSSYSWNIEPQLNYVRKIGQGKLDVMAGLTFLKMAGGSTVLSGTNYLNDQFLNNITAAGTITVSDSYSPYKYHAVFGRVNYIHANKYILNLTGRADGSSRFIEGRRWAQFGAVGAGWIFTEENFAQPLRSVLSFGKLRGSYGSTGNDNVADYMYYSNWKVISNINNYFGSPGYTPTNLNNPDYSWSITKKLEFGLDAGFLNDKILLGVSWFRNRSSNQLVQYALPTQTGFNNVTRNFQAMIENSGWEFVLTATPLKGKNLTMKSSLNLSVPKNKLVAFPGLESSSYGNIFVVGQSVSLVRGYSFAGINETTGIAEFNTKAGGKTMQPVAINGDNKFILGNSDPRFFGGLRNTLTWKKLQVDIFLEFRKQWGPNFFNSLDGTPGGIRNMPVELLDSWTKPGDKTRYQKLTQTYVGAGQTMSYLKMSDFSYSDASYIRFKTLGLSYTLDGEWLKKIKMGSCRIYMNAQNLFVITKYRGHDPETLSFYSIPPLKTISCGLQFNF</sequence>
<dbReference type="InterPro" id="IPR008969">
    <property type="entry name" value="CarboxyPept-like_regulatory"/>
</dbReference>
<dbReference type="Gene3D" id="2.60.40.1120">
    <property type="entry name" value="Carboxypeptidase-like, regulatory domain"/>
    <property type="match status" value="1"/>
</dbReference>
<dbReference type="PROSITE" id="PS52016">
    <property type="entry name" value="TONB_DEPENDENT_REC_3"/>
    <property type="match status" value="1"/>
</dbReference>
<evidence type="ECO:0000256" key="6">
    <source>
        <dbReference type="ARBA" id="ARBA00023237"/>
    </source>
</evidence>
<dbReference type="InterPro" id="IPR039426">
    <property type="entry name" value="TonB-dep_rcpt-like"/>
</dbReference>
<evidence type="ECO:0000256" key="7">
    <source>
        <dbReference type="PROSITE-ProRule" id="PRU01360"/>
    </source>
</evidence>
<evidence type="ECO:0000256" key="2">
    <source>
        <dbReference type="ARBA" id="ARBA00022448"/>
    </source>
</evidence>
<evidence type="ECO:0000256" key="1">
    <source>
        <dbReference type="ARBA" id="ARBA00004571"/>
    </source>
</evidence>
<dbReference type="NCBIfam" id="TIGR04056">
    <property type="entry name" value="OMP_RagA_SusC"/>
    <property type="match status" value="1"/>
</dbReference>
<evidence type="ECO:0000259" key="8">
    <source>
        <dbReference type="Pfam" id="PF07715"/>
    </source>
</evidence>
<dbReference type="InterPro" id="IPR023996">
    <property type="entry name" value="TonB-dep_OMP_SusC/RagA"/>
</dbReference>
<dbReference type="OrthoDB" id="9768177at2"/>
<comment type="similarity">
    <text evidence="7">Belongs to the TonB-dependent receptor family.</text>
</comment>
<keyword evidence="4 7" id="KW-0812">Transmembrane</keyword>
<organism evidence="9 10">
    <name type="scientific">Filimonas effusa</name>
    <dbReference type="NCBI Taxonomy" id="2508721"/>
    <lineage>
        <taxon>Bacteria</taxon>
        <taxon>Pseudomonadati</taxon>
        <taxon>Bacteroidota</taxon>
        <taxon>Chitinophagia</taxon>
        <taxon>Chitinophagales</taxon>
        <taxon>Chitinophagaceae</taxon>
        <taxon>Filimonas</taxon>
    </lineage>
</organism>
<dbReference type="Gene3D" id="2.170.130.10">
    <property type="entry name" value="TonB-dependent receptor, plug domain"/>
    <property type="match status" value="1"/>
</dbReference>
<dbReference type="Gene3D" id="2.40.170.20">
    <property type="entry name" value="TonB-dependent receptor, beta-barrel domain"/>
    <property type="match status" value="1"/>
</dbReference>
<reference evidence="9 10" key="1">
    <citation type="submission" date="2019-01" db="EMBL/GenBank/DDBJ databases">
        <title>Filimonas sp. strain TTM-71.</title>
        <authorList>
            <person name="Chen W.-M."/>
        </authorList>
    </citation>
    <scope>NUCLEOTIDE SEQUENCE [LARGE SCALE GENOMIC DNA]</scope>
    <source>
        <strain evidence="9 10">TTM-71</strain>
    </source>
</reference>
<evidence type="ECO:0000313" key="10">
    <source>
        <dbReference type="Proteomes" id="UP000290545"/>
    </source>
</evidence>
<keyword evidence="10" id="KW-1185">Reference proteome</keyword>
<protein>
    <submittedName>
        <fullName evidence="9">SusC/RagA family TonB-linked outer membrane protein</fullName>
    </submittedName>
</protein>
<dbReference type="SUPFAM" id="SSF49464">
    <property type="entry name" value="Carboxypeptidase regulatory domain-like"/>
    <property type="match status" value="1"/>
</dbReference>
<dbReference type="GO" id="GO:0009279">
    <property type="term" value="C:cell outer membrane"/>
    <property type="evidence" value="ECO:0007669"/>
    <property type="project" value="UniProtKB-SubCell"/>
</dbReference>
<dbReference type="EMBL" id="SDHZ01000001">
    <property type="protein sequence ID" value="RXK85706.1"/>
    <property type="molecule type" value="Genomic_DNA"/>
</dbReference>
<keyword evidence="2 7" id="KW-0813">Transport</keyword>
<dbReference type="SUPFAM" id="SSF56935">
    <property type="entry name" value="Porins"/>
    <property type="match status" value="1"/>
</dbReference>
<dbReference type="InterPro" id="IPR037066">
    <property type="entry name" value="Plug_dom_sf"/>
</dbReference>
<dbReference type="InterPro" id="IPR012910">
    <property type="entry name" value="Plug_dom"/>
</dbReference>
<dbReference type="Proteomes" id="UP000290545">
    <property type="component" value="Unassembled WGS sequence"/>
</dbReference>
<dbReference type="InterPro" id="IPR023997">
    <property type="entry name" value="TonB-dep_OMP_SusC/RagA_CS"/>
</dbReference>
<dbReference type="InterPro" id="IPR036942">
    <property type="entry name" value="Beta-barrel_TonB_sf"/>
</dbReference>
<evidence type="ECO:0000256" key="4">
    <source>
        <dbReference type="ARBA" id="ARBA00022692"/>
    </source>
</evidence>
<evidence type="ECO:0000256" key="5">
    <source>
        <dbReference type="ARBA" id="ARBA00023136"/>
    </source>
</evidence>
<dbReference type="AlphaFoldDB" id="A0A4V1MAF6"/>
<keyword evidence="6 7" id="KW-0998">Cell outer membrane</keyword>